<comment type="caution">
    <text evidence="4">The sequence shown here is derived from an EMBL/GenBank/DDBJ whole genome shotgun (WGS) entry which is preliminary data.</text>
</comment>
<name>A0A6G0Y2F3_APHCR</name>
<evidence type="ECO:0000313" key="5">
    <source>
        <dbReference type="Proteomes" id="UP000478052"/>
    </source>
</evidence>
<evidence type="ECO:0000313" key="4">
    <source>
        <dbReference type="EMBL" id="KAF0747677.1"/>
    </source>
</evidence>
<feature type="region of interest" description="Disordered" evidence="1">
    <location>
        <begin position="86"/>
        <end position="149"/>
    </location>
</feature>
<keyword evidence="5" id="KW-1185">Reference proteome</keyword>
<dbReference type="EMBL" id="VUJU01006756">
    <property type="protein sequence ID" value="KAF0747677.1"/>
    <property type="molecule type" value="Genomic_DNA"/>
</dbReference>
<protein>
    <submittedName>
        <fullName evidence="4">Uncharacterized protein</fullName>
    </submittedName>
</protein>
<dbReference type="EMBL" id="VUJU01009537">
    <property type="protein sequence ID" value="KAF0719588.1"/>
    <property type="molecule type" value="Genomic_DNA"/>
</dbReference>
<reference evidence="4 5" key="1">
    <citation type="submission" date="2019-08" db="EMBL/GenBank/DDBJ databases">
        <title>Whole genome of Aphis craccivora.</title>
        <authorList>
            <person name="Voronova N.V."/>
            <person name="Shulinski R.S."/>
            <person name="Bandarenka Y.V."/>
            <person name="Zhorov D.G."/>
            <person name="Warner D."/>
        </authorList>
    </citation>
    <scope>NUCLEOTIDE SEQUENCE [LARGE SCALE GENOMIC DNA]</scope>
    <source>
        <strain evidence="4">180601</strain>
        <tissue evidence="4">Whole Body</tissue>
    </source>
</reference>
<dbReference type="AlphaFoldDB" id="A0A6G0Y2F3"/>
<keyword evidence="2" id="KW-0812">Transmembrane</keyword>
<proteinExistence type="predicted"/>
<keyword evidence="2" id="KW-0472">Membrane</keyword>
<accession>A0A6G0Y2F3</accession>
<feature type="region of interest" description="Disordered" evidence="1">
    <location>
        <begin position="1"/>
        <end position="22"/>
    </location>
</feature>
<sequence length="283" mass="30949">MIACERSDDDSCTSAKPSGGCSAKRQADWSVLFHGLCAAVIALTVLRILPALIACLVSVCVLQSPGLRTLSSRLFRLLGLRGRSRSAEANGSNVDGGRSVSLRNQLAQPPPPAPSTNGSDVPPTNGSDVPPTSDDDDAPPRPPSTNGRVALPLVRRHLRFLMSVMRSVQRFIFVRRKRSRRSSRRCRDAASRARTVTTVTACNNIVTKTVETVTGFRTDNDLAVHCGQLITVTFLLFYEFHLYDISLESRRCNYRVYVMASGCSSIRIKVGFTASYVVYRVAP</sequence>
<evidence type="ECO:0000256" key="2">
    <source>
        <dbReference type="SAM" id="Phobius"/>
    </source>
</evidence>
<gene>
    <name evidence="4" type="ORF">FWK35_00030308</name>
    <name evidence="3" type="ORF">FWK35_00031766</name>
</gene>
<evidence type="ECO:0000313" key="3">
    <source>
        <dbReference type="EMBL" id="KAF0719588.1"/>
    </source>
</evidence>
<feature type="compositionally biased region" description="Polar residues" evidence="1">
    <location>
        <begin position="115"/>
        <end position="126"/>
    </location>
</feature>
<dbReference type="Proteomes" id="UP000478052">
    <property type="component" value="Unassembled WGS sequence"/>
</dbReference>
<keyword evidence="2" id="KW-1133">Transmembrane helix</keyword>
<dbReference type="OrthoDB" id="6628959at2759"/>
<evidence type="ECO:0000256" key="1">
    <source>
        <dbReference type="SAM" id="MobiDB-lite"/>
    </source>
</evidence>
<organism evidence="4 5">
    <name type="scientific">Aphis craccivora</name>
    <name type="common">Cowpea aphid</name>
    <dbReference type="NCBI Taxonomy" id="307492"/>
    <lineage>
        <taxon>Eukaryota</taxon>
        <taxon>Metazoa</taxon>
        <taxon>Ecdysozoa</taxon>
        <taxon>Arthropoda</taxon>
        <taxon>Hexapoda</taxon>
        <taxon>Insecta</taxon>
        <taxon>Pterygota</taxon>
        <taxon>Neoptera</taxon>
        <taxon>Paraneoptera</taxon>
        <taxon>Hemiptera</taxon>
        <taxon>Sternorrhyncha</taxon>
        <taxon>Aphidomorpha</taxon>
        <taxon>Aphidoidea</taxon>
        <taxon>Aphididae</taxon>
        <taxon>Aphidini</taxon>
        <taxon>Aphis</taxon>
        <taxon>Aphis</taxon>
    </lineage>
</organism>
<feature type="transmembrane region" description="Helical" evidence="2">
    <location>
        <begin position="32"/>
        <end position="62"/>
    </location>
</feature>